<comment type="caution">
    <text evidence="1">The sequence shown here is derived from an EMBL/GenBank/DDBJ whole genome shotgun (WGS) entry which is preliminary data.</text>
</comment>
<organism evidence="1 2">
    <name type="scientific">Cardiocondyla obscurior</name>
    <dbReference type="NCBI Taxonomy" id="286306"/>
    <lineage>
        <taxon>Eukaryota</taxon>
        <taxon>Metazoa</taxon>
        <taxon>Ecdysozoa</taxon>
        <taxon>Arthropoda</taxon>
        <taxon>Hexapoda</taxon>
        <taxon>Insecta</taxon>
        <taxon>Pterygota</taxon>
        <taxon>Neoptera</taxon>
        <taxon>Endopterygota</taxon>
        <taxon>Hymenoptera</taxon>
        <taxon>Apocrita</taxon>
        <taxon>Aculeata</taxon>
        <taxon>Formicoidea</taxon>
        <taxon>Formicidae</taxon>
        <taxon>Myrmicinae</taxon>
        <taxon>Cardiocondyla</taxon>
    </lineage>
</organism>
<keyword evidence="2" id="KW-1185">Reference proteome</keyword>
<evidence type="ECO:0000313" key="2">
    <source>
        <dbReference type="Proteomes" id="UP001430953"/>
    </source>
</evidence>
<accession>A0AAW2G387</accession>
<dbReference type="Proteomes" id="UP001430953">
    <property type="component" value="Unassembled WGS sequence"/>
</dbReference>
<evidence type="ECO:0000313" key="1">
    <source>
        <dbReference type="EMBL" id="KAL0121699.1"/>
    </source>
</evidence>
<proteinExistence type="predicted"/>
<gene>
    <name evidence="1" type="ORF">PUN28_006887</name>
</gene>
<dbReference type="EMBL" id="JADYXP020000006">
    <property type="protein sequence ID" value="KAL0121699.1"/>
    <property type="molecule type" value="Genomic_DNA"/>
</dbReference>
<reference evidence="1 2" key="1">
    <citation type="submission" date="2023-03" db="EMBL/GenBank/DDBJ databases">
        <title>High recombination rates correlate with genetic variation in Cardiocondyla obscurior ants.</title>
        <authorList>
            <person name="Errbii M."/>
        </authorList>
    </citation>
    <scope>NUCLEOTIDE SEQUENCE [LARGE SCALE GENOMIC DNA]</scope>
    <source>
        <strain evidence="1">Alpha-2009</strain>
        <tissue evidence="1">Whole body</tissue>
    </source>
</reference>
<protein>
    <submittedName>
        <fullName evidence="1">Uncharacterized protein</fullName>
    </submittedName>
</protein>
<sequence length="183" mass="20260">MLPRSGSAICAGDATKEQDRQCIGLACSSIRRQPKRWLHTDESLYLNAWKPRFRVGLSASEALAGATGTHGHGIVPSVHLKISINQVDLIGEGLIRMTCSSTNFVIEVRGTRNEFSEFSARLRGQSPYFADRTKALTTPLCAHHVYYPLAARYRAACIVELLPTVNSKLDFIECANERSPQQK</sequence>
<name>A0AAW2G387_9HYME</name>
<dbReference type="AlphaFoldDB" id="A0AAW2G387"/>